<keyword evidence="3" id="KW-1185">Reference proteome</keyword>
<dbReference type="Proteomes" id="UP000294739">
    <property type="component" value="Unassembled WGS sequence"/>
</dbReference>
<dbReference type="EMBL" id="SMKZ01000010">
    <property type="protein sequence ID" value="TDE11493.1"/>
    <property type="molecule type" value="Genomic_DNA"/>
</dbReference>
<sequence length="130" mass="13901">MSAIVLARRRRLGEPLHCLEPGRTYWAVRLPAGANAFNVLLVKRFMVGLSHDVDEAADPAALVCPAADHPRHRRAGRVPGRAAHLDGAADRDLPALPANVRPRPGASKGPHAAPAPPRAHTPRAPAPDRR</sequence>
<evidence type="ECO:0000313" key="2">
    <source>
        <dbReference type="EMBL" id="TDE11493.1"/>
    </source>
</evidence>
<evidence type="ECO:0000313" key="3">
    <source>
        <dbReference type="Proteomes" id="UP000294739"/>
    </source>
</evidence>
<feature type="region of interest" description="Disordered" evidence="1">
    <location>
        <begin position="70"/>
        <end position="130"/>
    </location>
</feature>
<protein>
    <submittedName>
        <fullName evidence="2">Uncharacterized protein</fullName>
    </submittedName>
</protein>
<dbReference type="AlphaFoldDB" id="A0A4R5DLH3"/>
<gene>
    <name evidence="2" type="ORF">E1269_09530</name>
</gene>
<evidence type="ECO:0000256" key="1">
    <source>
        <dbReference type="SAM" id="MobiDB-lite"/>
    </source>
</evidence>
<name>A0A4R5DLH3_9ACTN</name>
<accession>A0A4R5DLH3</accession>
<dbReference type="InParanoid" id="A0A4R5DLH3"/>
<comment type="caution">
    <text evidence="2">The sequence shown here is derived from an EMBL/GenBank/DDBJ whole genome shotgun (WGS) entry which is preliminary data.</text>
</comment>
<feature type="compositionally biased region" description="Basic and acidic residues" evidence="1">
    <location>
        <begin position="83"/>
        <end position="93"/>
    </location>
</feature>
<organism evidence="2 3">
    <name type="scientific">Jiangella asiatica</name>
    <dbReference type="NCBI Taxonomy" id="2530372"/>
    <lineage>
        <taxon>Bacteria</taxon>
        <taxon>Bacillati</taxon>
        <taxon>Actinomycetota</taxon>
        <taxon>Actinomycetes</taxon>
        <taxon>Jiangellales</taxon>
        <taxon>Jiangellaceae</taxon>
        <taxon>Jiangella</taxon>
    </lineage>
</organism>
<proteinExistence type="predicted"/>
<reference evidence="2 3" key="1">
    <citation type="submission" date="2019-03" db="EMBL/GenBank/DDBJ databases">
        <title>Draft genome sequences of novel Actinobacteria.</title>
        <authorList>
            <person name="Sahin N."/>
            <person name="Ay H."/>
            <person name="Saygin H."/>
        </authorList>
    </citation>
    <scope>NUCLEOTIDE SEQUENCE [LARGE SCALE GENOMIC DNA]</scope>
    <source>
        <strain evidence="2 3">5K138</strain>
    </source>
</reference>